<dbReference type="EMBL" id="JBEOQB010000002">
    <property type="protein sequence ID" value="MEZ0451288.1"/>
    <property type="molecule type" value="Genomic_DNA"/>
</dbReference>
<evidence type="ECO:0000259" key="1">
    <source>
        <dbReference type="Pfam" id="PF08241"/>
    </source>
</evidence>
<reference evidence="2 5" key="2">
    <citation type="submission" date="2024-06" db="EMBL/GenBank/DDBJ databases">
        <title>Soil Sphingobacterium thalpophilum.</title>
        <authorList>
            <person name="Yang J."/>
            <person name="Li J."/>
        </authorList>
    </citation>
    <scope>NUCLEOTIDE SEQUENCE [LARGE SCALE GENOMIC DNA]</scope>
    <source>
        <strain evidence="2 5">22g91tb</strain>
    </source>
</reference>
<dbReference type="PANTHER" id="PTHR43464:SF77">
    <property type="entry name" value="BLL3586 PROTEIN"/>
    <property type="match status" value="1"/>
</dbReference>
<dbReference type="Proteomes" id="UP000308196">
    <property type="component" value="Chromosome"/>
</dbReference>
<dbReference type="EMBL" id="LR590484">
    <property type="protein sequence ID" value="VTR53697.1"/>
    <property type="molecule type" value="Genomic_DNA"/>
</dbReference>
<protein>
    <submittedName>
        <fullName evidence="3">Bifunctional 3-demethylubiquinone-9 3-methyltransferase/ 2-octaprenyl-6-hydroxy phenol methylase</fullName>
    </submittedName>
    <submittedName>
        <fullName evidence="2">Class I SAM-dependent methyltransferase</fullName>
        <ecNumber evidence="2">2.1.-.-</ecNumber>
    </submittedName>
</protein>
<dbReference type="KEGG" id="stha:NCTC11429_04889"/>
<sequence>MEFWERHFIEKGEMWGGSPARSAIIAKDFFYKKNIKDILIPGFGYGRNAAVFLDKGIQVTGIEISPTAIALARKHFGDETTIYQGSVTAMPFDNKQYDGIFCHALIHLLDRDERAKFIQDCFGQLADGGYMIFSAVSKAAAIYGQGVQLSVDRFSLFDGVSMFFYDENSIRTEFGAYGLMDISEVEENFPFHLISCKK</sequence>
<keyword evidence="5" id="KW-1185">Reference proteome</keyword>
<dbReference type="Gene3D" id="3.40.50.150">
    <property type="entry name" value="Vaccinia Virus protein VP39"/>
    <property type="match status" value="1"/>
</dbReference>
<dbReference type="STRING" id="1123265.GCA_000686625_00226"/>
<dbReference type="EC" id="2.1.-.-" evidence="2"/>
<feature type="domain" description="Methyltransferase type 11" evidence="1">
    <location>
        <begin position="42"/>
        <end position="133"/>
    </location>
</feature>
<dbReference type="PANTHER" id="PTHR43464">
    <property type="entry name" value="METHYLTRANSFERASE"/>
    <property type="match status" value="1"/>
</dbReference>
<dbReference type="InterPro" id="IPR013216">
    <property type="entry name" value="Methyltransf_11"/>
</dbReference>
<dbReference type="Proteomes" id="UP001566204">
    <property type="component" value="Unassembled WGS sequence"/>
</dbReference>
<proteinExistence type="predicted"/>
<dbReference type="GO" id="GO:0032259">
    <property type="term" value="P:methylation"/>
    <property type="evidence" value="ECO:0007669"/>
    <property type="project" value="UniProtKB-KW"/>
</dbReference>
<organism evidence="3 4">
    <name type="scientific">Sphingobacterium thalpophilum</name>
    <dbReference type="NCBI Taxonomy" id="259"/>
    <lineage>
        <taxon>Bacteria</taxon>
        <taxon>Pseudomonadati</taxon>
        <taxon>Bacteroidota</taxon>
        <taxon>Sphingobacteriia</taxon>
        <taxon>Sphingobacteriales</taxon>
        <taxon>Sphingobacteriaceae</taxon>
        <taxon>Sphingobacterium</taxon>
    </lineage>
</organism>
<reference evidence="3 4" key="1">
    <citation type="submission" date="2019-05" db="EMBL/GenBank/DDBJ databases">
        <authorList>
            <consortium name="Pathogen Informatics"/>
        </authorList>
    </citation>
    <scope>NUCLEOTIDE SEQUENCE [LARGE SCALE GENOMIC DNA]</scope>
    <source>
        <strain evidence="3 4">NCTC11429</strain>
    </source>
</reference>
<keyword evidence="3" id="KW-0808">Transferase</keyword>
<dbReference type="RefSeq" id="WP_028068376.1">
    <property type="nucleotide sequence ID" value="NZ_JBEOQA010000002.1"/>
</dbReference>
<name>A0A4U9W4N6_9SPHI</name>
<gene>
    <name evidence="2" type="ORF">ABTW24_06755</name>
    <name evidence="3" type="ORF">NCTC11429_04889</name>
</gene>
<dbReference type="GO" id="GO:0008757">
    <property type="term" value="F:S-adenosylmethionine-dependent methyltransferase activity"/>
    <property type="evidence" value="ECO:0007669"/>
    <property type="project" value="InterPro"/>
</dbReference>
<keyword evidence="3" id="KW-0489">Methyltransferase</keyword>
<accession>A0A4U9W4N6</accession>
<keyword evidence="3" id="KW-0830">Ubiquinone</keyword>
<dbReference type="AlphaFoldDB" id="A0A4U9W4N6"/>
<evidence type="ECO:0000313" key="5">
    <source>
        <dbReference type="Proteomes" id="UP001566204"/>
    </source>
</evidence>
<dbReference type="Pfam" id="PF08241">
    <property type="entry name" value="Methyltransf_11"/>
    <property type="match status" value="1"/>
</dbReference>
<dbReference type="GeneID" id="78465453"/>
<dbReference type="CDD" id="cd02440">
    <property type="entry name" value="AdoMet_MTases"/>
    <property type="match status" value="1"/>
</dbReference>
<dbReference type="InterPro" id="IPR029063">
    <property type="entry name" value="SAM-dependent_MTases_sf"/>
</dbReference>
<evidence type="ECO:0000313" key="2">
    <source>
        <dbReference type="EMBL" id="MEZ0451288.1"/>
    </source>
</evidence>
<dbReference type="SUPFAM" id="SSF53335">
    <property type="entry name" value="S-adenosyl-L-methionine-dependent methyltransferases"/>
    <property type="match status" value="1"/>
</dbReference>
<evidence type="ECO:0000313" key="3">
    <source>
        <dbReference type="EMBL" id="VTR53697.1"/>
    </source>
</evidence>
<evidence type="ECO:0000313" key="4">
    <source>
        <dbReference type="Proteomes" id="UP000308196"/>
    </source>
</evidence>